<protein>
    <submittedName>
        <fullName evidence="3">Uncharacterized protein</fullName>
    </submittedName>
</protein>
<feature type="coiled-coil region" evidence="1">
    <location>
        <begin position="141"/>
        <end position="203"/>
    </location>
</feature>
<proteinExistence type="predicted"/>
<organism evidence="3 4">
    <name type="scientific">Micromonospora rosaria</name>
    <dbReference type="NCBI Taxonomy" id="47874"/>
    <lineage>
        <taxon>Bacteria</taxon>
        <taxon>Bacillati</taxon>
        <taxon>Actinomycetota</taxon>
        <taxon>Actinomycetes</taxon>
        <taxon>Micromonosporales</taxon>
        <taxon>Micromonosporaceae</taxon>
        <taxon>Micromonospora</taxon>
    </lineage>
</organism>
<name>A0A136PQT0_9ACTN</name>
<evidence type="ECO:0000313" key="3">
    <source>
        <dbReference type="EMBL" id="KXK60783.1"/>
    </source>
</evidence>
<dbReference type="OrthoDB" id="3658262at2"/>
<evidence type="ECO:0000256" key="2">
    <source>
        <dbReference type="SAM" id="MobiDB-lite"/>
    </source>
</evidence>
<comment type="caution">
    <text evidence="3">The sequence shown here is derived from an EMBL/GenBank/DDBJ whole genome shotgun (WGS) entry which is preliminary data.</text>
</comment>
<dbReference type="RefSeq" id="WP_067367097.1">
    <property type="nucleotide sequence ID" value="NZ_JBIUBN010000009.1"/>
</dbReference>
<keyword evidence="4" id="KW-1185">Reference proteome</keyword>
<dbReference type="AlphaFoldDB" id="A0A136PQT0"/>
<accession>A0A136PQT0</accession>
<sequence length="506" mass="53687">MRDSAPPSATGRPLPGVARLLRLFLAVLLVLTVGGVPATAAPTLPAASAPAGDSLPARLEPCSCLPAALKTQVTAYNERLAAVPRRESQLTARESAVDRRVASYNQRSKAVLAKLRANDRKIDAHNARVAAYPNGAPPATADRLNARAAALNAEQRRLKSEVSAIAADGDRIKTDQAQLQRQREALDRDRAELRDQHRDLFQQMVAATVQAALAQAALAQAGTAAVPQPPGGDAARPPSPGEARDDGGDRAARLTEADALDGYERRNRVEVDKRPVTAYLSPDAVSRALDRGGADPVLARDYAGLARRPDGTYRALWFQPSGTDRTAAHRSFDDAVDGDRPATAIVDGRQVRITGVAQADVVALPRTARYQALLATAETLSKRASDIHAALDDPIAESRRTVAVVRASTPLGEVDVVAGSGAGLTPTQRAMIRSGEILADNLPDTDAEQNALLFINKMAWRPVAGGASRSVCVEICAVLIRASGGLVTGEVHDKEHGTKRRTFIWP</sequence>
<evidence type="ECO:0000313" key="4">
    <source>
        <dbReference type="Proteomes" id="UP000070620"/>
    </source>
</evidence>
<evidence type="ECO:0000256" key="1">
    <source>
        <dbReference type="SAM" id="Coils"/>
    </source>
</evidence>
<feature type="region of interest" description="Disordered" evidence="2">
    <location>
        <begin position="223"/>
        <end position="249"/>
    </location>
</feature>
<reference evidence="3 4" key="1">
    <citation type="submission" date="2016-01" db="EMBL/GenBank/DDBJ databases">
        <title>Whole genome sequence and analysis of Micromonospora rosaria DSM 803, which can produce antibacterial substance rosamicin.</title>
        <authorList>
            <person name="Yang H."/>
            <person name="He X."/>
            <person name="Zhu D."/>
        </authorList>
    </citation>
    <scope>NUCLEOTIDE SEQUENCE [LARGE SCALE GENOMIC DNA]</scope>
    <source>
        <strain evidence="3 4">DSM 803</strain>
    </source>
</reference>
<keyword evidence="1" id="KW-0175">Coiled coil</keyword>
<dbReference type="Proteomes" id="UP000070620">
    <property type="component" value="Unassembled WGS sequence"/>
</dbReference>
<dbReference type="EMBL" id="LRQV01000059">
    <property type="protein sequence ID" value="KXK60783.1"/>
    <property type="molecule type" value="Genomic_DNA"/>
</dbReference>
<gene>
    <name evidence="3" type="ORF">AWW66_17115</name>
</gene>